<feature type="transmembrane region" description="Helical" evidence="5">
    <location>
        <begin position="59"/>
        <end position="77"/>
    </location>
</feature>
<evidence type="ECO:0000313" key="8">
    <source>
        <dbReference type="Proteomes" id="UP000000492"/>
    </source>
</evidence>
<dbReference type="KEGG" id="crd:CRES_1046"/>
<organism evidence="7 8">
    <name type="scientific">Corynebacterium resistens (strain DSM 45100 / JCM 12819 / GTC 2026 / SICGH 158)</name>
    <dbReference type="NCBI Taxonomy" id="662755"/>
    <lineage>
        <taxon>Bacteria</taxon>
        <taxon>Bacillati</taxon>
        <taxon>Actinomycetota</taxon>
        <taxon>Actinomycetes</taxon>
        <taxon>Mycobacteriales</taxon>
        <taxon>Corynebacteriaceae</taxon>
        <taxon>Corynebacterium</taxon>
    </lineage>
</organism>
<dbReference type="PANTHER" id="PTHR33507:SF3">
    <property type="entry name" value="INNER MEMBRANE PROTEIN YBBJ"/>
    <property type="match status" value="1"/>
</dbReference>
<dbReference type="AlphaFoldDB" id="F8E2I9"/>
<dbReference type="InterPro" id="IPR012340">
    <property type="entry name" value="NA-bd_OB-fold"/>
</dbReference>
<dbReference type="SUPFAM" id="SSF141322">
    <property type="entry name" value="NfeD domain-like"/>
    <property type="match status" value="1"/>
</dbReference>
<sequence>MSCAFFIIECMGPIIWLIGAGVLALAEFATMDFSLLMLATAALVTAGVATVGIPVWAEVGVFALSSLLTLLLIRPFLRKRMLRTQQTNRFDYRSLEGKKATVVEALPTSTGRGGMVRLDGELWSARVAHPGESFLEGDEVEVLKIDGTTAVVWKGP</sequence>
<evidence type="ECO:0000256" key="4">
    <source>
        <dbReference type="ARBA" id="ARBA00023136"/>
    </source>
</evidence>
<dbReference type="InterPro" id="IPR052165">
    <property type="entry name" value="Membrane_assoc_protease"/>
</dbReference>
<evidence type="ECO:0000313" key="7">
    <source>
        <dbReference type="EMBL" id="AEI09402.1"/>
    </source>
</evidence>
<dbReference type="HOGENOM" id="CLU_116732_2_0_11"/>
<protein>
    <submittedName>
        <fullName evidence="7">Membrane protein</fullName>
    </submittedName>
</protein>
<dbReference type="Gene3D" id="2.40.50.140">
    <property type="entry name" value="Nucleic acid-binding proteins"/>
    <property type="match status" value="1"/>
</dbReference>
<dbReference type="InterPro" id="IPR002810">
    <property type="entry name" value="NfeD-like_C"/>
</dbReference>
<keyword evidence="2 5" id="KW-0812">Transmembrane</keyword>
<keyword evidence="4 5" id="KW-0472">Membrane</keyword>
<evidence type="ECO:0000259" key="6">
    <source>
        <dbReference type="Pfam" id="PF01957"/>
    </source>
</evidence>
<dbReference type="Pfam" id="PF01957">
    <property type="entry name" value="NfeD"/>
    <property type="match status" value="1"/>
</dbReference>
<dbReference type="eggNOG" id="COG1585">
    <property type="taxonomic scope" value="Bacteria"/>
</dbReference>
<dbReference type="GO" id="GO:0005886">
    <property type="term" value="C:plasma membrane"/>
    <property type="evidence" value="ECO:0007669"/>
    <property type="project" value="TreeGrafter"/>
</dbReference>
<evidence type="ECO:0000256" key="3">
    <source>
        <dbReference type="ARBA" id="ARBA00022989"/>
    </source>
</evidence>
<feature type="domain" description="NfeD-like C-terminal" evidence="6">
    <location>
        <begin position="94"/>
        <end position="154"/>
    </location>
</feature>
<evidence type="ECO:0000256" key="5">
    <source>
        <dbReference type="SAM" id="Phobius"/>
    </source>
</evidence>
<dbReference type="STRING" id="662755.CRES_1046"/>
<feature type="transmembrane region" description="Helical" evidence="5">
    <location>
        <begin position="6"/>
        <end position="26"/>
    </location>
</feature>
<reference evidence="7 8" key="1">
    <citation type="journal article" date="2012" name="BMC Genomics">
        <title>Complete genome sequence, lifestyle, and multi-drug resistance of the human pathogen Corynebacterium resistens DSM 45100 isolated from blood samples of a leukemia patient.</title>
        <authorList>
            <person name="Schroder J."/>
            <person name="Maus I."/>
            <person name="Meyer K."/>
            <person name="Wordemann S."/>
            <person name="Blom J."/>
            <person name="Jaenicke S."/>
            <person name="Schneider J."/>
            <person name="Trost E."/>
            <person name="Tauch A."/>
        </authorList>
    </citation>
    <scope>NUCLEOTIDE SEQUENCE [LARGE SCALE GENOMIC DNA]</scope>
    <source>
        <strain evidence="8">DSM 45100 / JCM 12819 / CCUG 50093 / GTC 2026 / SICGH 158</strain>
    </source>
</reference>
<dbReference type="Proteomes" id="UP000000492">
    <property type="component" value="Chromosome"/>
</dbReference>
<keyword evidence="8" id="KW-1185">Reference proteome</keyword>
<keyword evidence="3 5" id="KW-1133">Transmembrane helix</keyword>
<name>F8E2I9_CORRG</name>
<accession>F8E2I9</accession>
<dbReference type="EMBL" id="CP002857">
    <property type="protein sequence ID" value="AEI09402.1"/>
    <property type="molecule type" value="Genomic_DNA"/>
</dbReference>
<proteinExistence type="predicted"/>
<gene>
    <name evidence="7" type="ordered locus">CRES_1046</name>
</gene>
<evidence type="ECO:0000256" key="2">
    <source>
        <dbReference type="ARBA" id="ARBA00022692"/>
    </source>
</evidence>
<comment type="subcellular location">
    <subcellularLocation>
        <location evidence="1">Membrane</location>
        <topology evidence="1">Multi-pass membrane protein</topology>
    </subcellularLocation>
</comment>
<evidence type="ECO:0000256" key="1">
    <source>
        <dbReference type="ARBA" id="ARBA00004141"/>
    </source>
</evidence>
<dbReference type="PANTHER" id="PTHR33507">
    <property type="entry name" value="INNER MEMBRANE PROTEIN YBBJ"/>
    <property type="match status" value="1"/>
</dbReference>
<feature type="transmembrane region" description="Helical" evidence="5">
    <location>
        <begin position="33"/>
        <end position="53"/>
    </location>
</feature>